<keyword evidence="2" id="KW-0472">Membrane</keyword>
<keyword evidence="2" id="KW-1133">Transmembrane helix</keyword>
<dbReference type="RefSeq" id="WP_086603895.1">
    <property type="nucleotide sequence ID" value="NZ_NGFN01000233.1"/>
</dbReference>
<feature type="transmembrane region" description="Helical" evidence="2">
    <location>
        <begin position="867"/>
        <end position="886"/>
    </location>
</feature>
<feature type="transmembrane region" description="Helical" evidence="2">
    <location>
        <begin position="413"/>
        <end position="436"/>
    </location>
</feature>
<feature type="transmembrane region" description="Helical" evidence="2">
    <location>
        <begin position="490"/>
        <end position="518"/>
    </location>
</feature>
<accession>A0A243RT51</accession>
<comment type="caution">
    <text evidence="3">The sequence shown here is derived from an EMBL/GenBank/DDBJ whole genome shotgun (WGS) entry which is preliminary data.</text>
</comment>
<feature type="transmembrane region" description="Helical" evidence="2">
    <location>
        <begin position="323"/>
        <end position="344"/>
    </location>
</feature>
<dbReference type="EMBL" id="NGFN01000233">
    <property type="protein sequence ID" value="OUC98182.1"/>
    <property type="molecule type" value="Genomic_DNA"/>
</dbReference>
<feature type="transmembrane region" description="Helical" evidence="2">
    <location>
        <begin position="780"/>
        <end position="799"/>
    </location>
</feature>
<reference evidence="3 4" key="1">
    <citation type="submission" date="2017-05" db="EMBL/GenBank/DDBJ databases">
        <title>Biotechnological potential of actinobacteria isolated from South African environments.</title>
        <authorList>
            <person name="Le Roes-Hill M."/>
            <person name="Prins A."/>
            <person name="Durrell K.A."/>
        </authorList>
    </citation>
    <scope>NUCLEOTIDE SEQUENCE [LARGE SCALE GENOMIC DNA]</scope>
    <source>
        <strain evidence="3 4">HMC13</strain>
    </source>
</reference>
<evidence type="ECO:0008006" key="5">
    <source>
        <dbReference type="Google" id="ProtNLM"/>
    </source>
</evidence>
<sequence length="900" mass="94327">MTHESGTHGRTTDDPMSGPVTAGSTTAGPTTAGPVPSEPMPSAPLTYGGRVRLTFRLARRLARSRALARSVALVFVAALLVMAMFVTLRTLSLSGEQVADNELGRFGAKVGYGSGVSLLPGDDTFFEDLRTRLRAAGATDAEVVLSATDVQLNTTPARNVTALETAWSAHPYPERYKLLSGRWPSRPGEVAVTEPRDVPASVGKTLTVLGDVRLEVVGTVDDRSADTANLLLGPGTWATLDPGLSQGFPVLAAQMDVVWSGERQQAVVDAFAGAARTWAEGRDDSEDTAALRRDPRTAVTATLVTRDQLSARPQKTWIEKTPAGYTVPSLLVPTAAVALVFGLNGRRFRRTTTSLVSVGLSRTTAAAAPALAALAWSLAAAVCGAVAGVAVGMGARLLISHLRERPGGPLDDLAMPALRLLAVVLLTGLIAGAVLARTRQGETSRPPGADDSVSRADRPSGRRARDARHLLAVAAWCATAVYATRVDSPAQAMVLTGIMIAAVLLTIPEVFAGLLRLMPEGGPRRRLVRRQLAADRARACAALAVLTVLLGASLGYVTLLDTLIRTVEKQSYPAVLPGQVLLAGYGSDTHPPSKALLRTAGTSGGLDGLPRTEVRFLMAGDPDNPLMAGREGQYGSLLAANHPRDVERLTGRRLDPGQTSVLRDGGVLVWSHAADAPTGPDTRLRLAVRQGDKVLGRTAALPATALDVDPAEWRTGSDGIMLRATATALDLPIQAHGPVMVTGVSDKKAHALQQAVIDAGLDAGAVLIHVEPDDPVPPTALLATAVGLVALALAAVLAATRSQTRILRRYLARLIAVGIPPRWARQVLLCQHAALIAVSTLLGLVIAVFPTVVLAARISGFVLSVPWWQLAVLAAAIYFAALLAAVHSAHRLRVTEARSA</sequence>
<dbReference type="Proteomes" id="UP000195105">
    <property type="component" value="Unassembled WGS sequence"/>
</dbReference>
<feature type="compositionally biased region" description="Low complexity" evidence="1">
    <location>
        <begin position="17"/>
        <end position="35"/>
    </location>
</feature>
<dbReference type="AlphaFoldDB" id="A0A243RT51"/>
<protein>
    <recommendedName>
        <fullName evidence="5">ABC3 transporter permease protein domain-containing protein</fullName>
    </recommendedName>
</protein>
<gene>
    <name evidence="3" type="ORF">CA983_29535</name>
</gene>
<feature type="region of interest" description="Disordered" evidence="1">
    <location>
        <begin position="1"/>
        <end position="43"/>
    </location>
</feature>
<proteinExistence type="predicted"/>
<evidence type="ECO:0000313" key="3">
    <source>
        <dbReference type="EMBL" id="OUC98182.1"/>
    </source>
</evidence>
<feature type="compositionally biased region" description="Basic and acidic residues" evidence="1">
    <location>
        <begin position="452"/>
        <end position="462"/>
    </location>
</feature>
<feature type="region of interest" description="Disordered" evidence="1">
    <location>
        <begin position="440"/>
        <end position="462"/>
    </location>
</feature>
<feature type="transmembrane region" description="Helical" evidence="2">
    <location>
        <begin position="365"/>
        <end position="393"/>
    </location>
</feature>
<organism evidence="3 4">
    <name type="scientific">Streptomyces swartbergensis</name>
    <dbReference type="NCBI Taxonomy" id="487165"/>
    <lineage>
        <taxon>Bacteria</taxon>
        <taxon>Bacillati</taxon>
        <taxon>Actinomycetota</taxon>
        <taxon>Actinomycetes</taxon>
        <taxon>Kitasatosporales</taxon>
        <taxon>Streptomycetaceae</taxon>
        <taxon>Streptomyces</taxon>
    </lineage>
</organism>
<feature type="transmembrane region" description="Helical" evidence="2">
    <location>
        <begin position="66"/>
        <end position="88"/>
    </location>
</feature>
<feature type="transmembrane region" description="Helical" evidence="2">
    <location>
        <begin position="833"/>
        <end position="855"/>
    </location>
</feature>
<feature type="transmembrane region" description="Helical" evidence="2">
    <location>
        <begin position="539"/>
        <end position="559"/>
    </location>
</feature>
<keyword evidence="4" id="KW-1185">Reference proteome</keyword>
<feature type="transmembrane region" description="Helical" evidence="2">
    <location>
        <begin position="467"/>
        <end position="484"/>
    </location>
</feature>
<evidence type="ECO:0000256" key="1">
    <source>
        <dbReference type="SAM" id="MobiDB-lite"/>
    </source>
</evidence>
<keyword evidence="2" id="KW-0812">Transmembrane</keyword>
<feature type="compositionally biased region" description="Basic and acidic residues" evidence="1">
    <location>
        <begin position="1"/>
        <end position="13"/>
    </location>
</feature>
<name>A0A243RT51_9ACTN</name>
<evidence type="ECO:0000313" key="4">
    <source>
        <dbReference type="Proteomes" id="UP000195105"/>
    </source>
</evidence>
<evidence type="ECO:0000256" key="2">
    <source>
        <dbReference type="SAM" id="Phobius"/>
    </source>
</evidence>